<name>A0A1S1LLS0_MYCCH</name>
<accession>A0A1S1LLS0</accession>
<sequence length="167" mass="18605">MMLTAARRPENWEGLVIAKGVGRRVYRSGAWPLPALGSSADQIDPTSQKGTSMLLSNKGKSKTTWDAWRFYRDVRTKFGDWKHVELTFASDPPARPESTVSGRSKLLRFLDESGNTLELHGVNFGYRGGTPGEVVETLVQEGFNESKVIAAVFNSSQRELYPQTLVR</sequence>
<dbReference type="AlphaFoldDB" id="A0A1S1LLS0"/>
<evidence type="ECO:0000313" key="1">
    <source>
        <dbReference type="EMBL" id="OHU52312.1"/>
    </source>
</evidence>
<gene>
    <name evidence="1" type="ORF">BKG82_18765</name>
</gene>
<comment type="caution">
    <text evidence="1">The sequence shown here is derived from an EMBL/GenBank/DDBJ whole genome shotgun (WGS) entry which is preliminary data.</text>
</comment>
<proteinExistence type="predicted"/>
<protein>
    <submittedName>
        <fullName evidence="1">Uncharacterized protein</fullName>
    </submittedName>
</protein>
<dbReference type="Proteomes" id="UP000180043">
    <property type="component" value="Unassembled WGS sequence"/>
</dbReference>
<evidence type="ECO:0000313" key="2">
    <source>
        <dbReference type="Proteomes" id="UP000180043"/>
    </source>
</evidence>
<organism evidence="1 2">
    <name type="scientific">Mycobacteroides chelonae</name>
    <name type="common">Mycobacterium chelonae</name>
    <dbReference type="NCBI Taxonomy" id="1774"/>
    <lineage>
        <taxon>Bacteria</taxon>
        <taxon>Bacillati</taxon>
        <taxon>Actinomycetota</taxon>
        <taxon>Actinomycetes</taxon>
        <taxon>Mycobacteriales</taxon>
        <taxon>Mycobacteriaceae</taxon>
        <taxon>Mycobacteroides</taxon>
    </lineage>
</organism>
<reference evidence="1 2" key="1">
    <citation type="submission" date="2016-10" db="EMBL/GenBank/DDBJ databases">
        <title>Evaluation of Human, Veterinary and Environmental Mycobacterium chelonae Isolates by Core Genome Phylogenomic Analysis, Targeted Gene Comparison, and Anti-microbial Susceptibility Patterns: A Tale of Mistaken Identities.</title>
        <authorList>
            <person name="Fogelson S.B."/>
            <person name="Camus A.C."/>
            <person name="Lorenz W."/>
            <person name="Vasireddy R."/>
            <person name="Vasireddy S."/>
            <person name="Smith T."/>
            <person name="Brown-Elliott B.A."/>
            <person name="Wallace R.J.Jr."/>
            <person name="Hasan N.A."/>
            <person name="Reischl U."/>
            <person name="Sanchez S."/>
        </authorList>
    </citation>
    <scope>NUCLEOTIDE SEQUENCE [LARGE SCALE GENOMIC DNA]</scope>
    <source>
        <strain evidence="1 2">15515</strain>
    </source>
</reference>
<dbReference type="RefSeq" id="WP_070947592.1">
    <property type="nucleotide sequence ID" value="NZ_MLIQ01000021.1"/>
</dbReference>
<dbReference type="EMBL" id="MLIQ01000021">
    <property type="protein sequence ID" value="OHU52312.1"/>
    <property type="molecule type" value="Genomic_DNA"/>
</dbReference>